<accession>A0A9W6XVM8</accession>
<sequence>MMKNIVGMSKSLQAMWKCSALVRCSCMTSQMAGNMVTFTVSWFLFLTVTAPFVADLLLVHIRGMRFTFEAITEQKDDTEATRISREEGYLSAAVLIIVAKVFAIIRTKASWAKLTCWDPTKAAANLILSQVNSTTSKSTLPSKIGAKVTDKTLVKSSSYVEISLNDDTTDTFETSECENEEGEALLSSSKTDPKLKWRRLGIRLAVVSFVLVIFPAIVVALSRASSPLIAYAALNTSLDEMLANTLRPTQSNGTPFSG</sequence>
<feature type="transmembrane region" description="Helical" evidence="1">
    <location>
        <begin position="88"/>
        <end position="105"/>
    </location>
</feature>
<evidence type="ECO:0000313" key="3">
    <source>
        <dbReference type="Proteomes" id="UP001165121"/>
    </source>
</evidence>
<proteinExistence type="predicted"/>
<evidence type="ECO:0000313" key="2">
    <source>
        <dbReference type="EMBL" id="GMF46452.1"/>
    </source>
</evidence>
<keyword evidence="3" id="KW-1185">Reference proteome</keyword>
<dbReference type="EMBL" id="BSXT01001971">
    <property type="protein sequence ID" value="GMF46452.1"/>
    <property type="molecule type" value="Genomic_DNA"/>
</dbReference>
<protein>
    <submittedName>
        <fullName evidence="2">Unnamed protein product</fullName>
    </submittedName>
</protein>
<keyword evidence="1" id="KW-1133">Transmembrane helix</keyword>
<dbReference type="Proteomes" id="UP001165121">
    <property type="component" value="Unassembled WGS sequence"/>
</dbReference>
<dbReference type="OrthoDB" id="90228at2759"/>
<name>A0A9W6XVM8_9STRA</name>
<feature type="transmembrane region" description="Helical" evidence="1">
    <location>
        <begin position="200"/>
        <end position="221"/>
    </location>
</feature>
<comment type="caution">
    <text evidence="2">The sequence shown here is derived from an EMBL/GenBank/DDBJ whole genome shotgun (WGS) entry which is preliminary data.</text>
</comment>
<reference evidence="2" key="1">
    <citation type="submission" date="2023-04" db="EMBL/GenBank/DDBJ databases">
        <title>Phytophthora fragariaefolia NBRC 109709.</title>
        <authorList>
            <person name="Ichikawa N."/>
            <person name="Sato H."/>
            <person name="Tonouchi N."/>
        </authorList>
    </citation>
    <scope>NUCLEOTIDE SEQUENCE</scope>
    <source>
        <strain evidence="2">NBRC 109709</strain>
    </source>
</reference>
<dbReference type="AlphaFoldDB" id="A0A9W6XVM8"/>
<keyword evidence="1" id="KW-0812">Transmembrane</keyword>
<gene>
    <name evidence="2" type="ORF">Pfra01_001709300</name>
</gene>
<keyword evidence="1" id="KW-0472">Membrane</keyword>
<organism evidence="2 3">
    <name type="scientific">Phytophthora fragariaefolia</name>
    <dbReference type="NCBI Taxonomy" id="1490495"/>
    <lineage>
        <taxon>Eukaryota</taxon>
        <taxon>Sar</taxon>
        <taxon>Stramenopiles</taxon>
        <taxon>Oomycota</taxon>
        <taxon>Peronosporomycetes</taxon>
        <taxon>Peronosporales</taxon>
        <taxon>Peronosporaceae</taxon>
        <taxon>Phytophthora</taxon>
    </lineage>
</organism>
<evidence type="ECO:0000256" key="1">
    <source>
        <dbReference type="SAM" id="Phobius"/>
    </source>
</evidence>